<dbReference type="GO" id="GO:0030288">
    <property type="term" value="C:outer membrane-bounded periplasmic space"/>
    <property type="evidence" value="ECO:0007669"/>
    <property type="project" value="InterPro"/>
</dbReference>
<dbReference type="EMBL" id="JNUP01000071">
    <property type="protein sequence ID" value="KGE70957.1"/>
    <property type="molecule type" value="Genomic_DNA"/>
</dbReference>
<dbReference type="PANTHER" id="PTHR30251:SF4">
    <property type="entry name" value="SLR1668 PROTEIN"/>
    <property type="match status" value="1"/>
</dbReference>
<dbReference type="AlphaFoldDB" id="A0A098QWT7"/>
<name>A0A098QWT7_9SPIO</name>
<dbReference type="InterPro" id="IPR008962">
    <property type="entry name" value="PapD-like_sf"/>
</dbReference>
<comment type="caution">
    <text evidence="2">The sequence shown here is derived from an EMBL/GenBank/DDBJ whole genome shotgun (WGS) entry which is preliminary data.</text>
</comment>
<protein>
    <recommendedName>
        <fullName evidence="1">Pili assembly chaperone N-terminal domain-containing protein</fullName>
    </recommendedName>
</protein>
<dbReference type="InterPro" id="IPR013783">
    <property type="entry name" value="Ig-like_fold"/>
</dbReference>
<dbReference type="Proteomes" id="UP000029692">
    <property type="component" value="Unassembled WGS sequence"/>
</dbReference>
<dbReference type="Pfam" id="PF00345">
    <property type="entry name" value="PapD_N"/>
    <property type="match status" value="1"/>
</dbReference>
<accession>A0A098QWT7</accession>
<sequence length="259" mass="28871">MNHPWKNRLKFPPKSGKTTLIGILLILTAVPLWAFRFQPISADLAPRGPEAVHTFIAENTGSDPIALRVRMFTRESRLDGREVNRDAADKFVVFPQQMVLRPGQVQAIRIQWRGPEQIDREQAFRIVAEQLPVEFESRQTQGGAINIMFRYRGAVYILPENPRHQVAIRSITPIIQDSKPAAELIFENSGNAHTILNDLSLTISAQDNPDSTISFTPEELPGIAGENLLAGALRRVVLPLPDHLAGRGLSAEFSFTAVR</sequence>
<reference evidence="2 3" key="1">
    <citation type="submission" date="2014-05" db="EMBL/GenBank/DDBJ databases">
        <title>De novo Genome Sequence of Spirocheata sp.</title>
        <authorList>
            <person name="Shivani Y."/>
            <person name="Subhash Y."/>
            <person name="Tushar L."/>
            <person name="Sasikala C."/>
            <person name="Ramana C.V."/>
        </authorList>
    </citation>
    <scope>NUCLEOTIDE SEQUENCE [LARGE SCALE GENOMIC DNA]</scope>
    <source>
        <strain evidence="2 3">JC230</strain>
    </source>
</reference>
<dbReference type="SUPFAM" id="SSF49354">
    <property type="entry name" value="PapD-like"/>
    <property type="match status" value="1"/>
</dbReference>
<dbReference type="STRING" id="1480694.DC28_13540"/>
<dbReference type="GO" id="GO:0071555">
    <property type="term" value="P:cell wall organization"/>
    <property type="evidence" value="ECO:0007669"/>
    <property type="project" value="InterPro"/>
</dbReference>
<feature type="domain" description="Pili assembly chaperone N-terminal" evidence="1">
    <location>
        <begin position="54"/>
        <end position="161"/>
    </location>
</feature>
<dbReference type="PANTHER" id="PTHR30251">
    <property type="entry name" value="PILUS ASSEMBLY CHAPERONE"/>
    <property type="match status" value="1"/>
</dbReference>
<keyword evidence="3" id="KW-1185">Reference proteome</keyword>
<evidence type="ECO:0000313" key="2">
    <source>
        <dbReference type="EMBL" id="KGE70957.1"/>
    </source>
</evidence>
<dbReference type="RefSeq" id="WP_037549596.1">
    <property type="nucleotide sequence ID" value="NZ_JNUP01000071.1"/>
</dbReference>
<gene>
    <name evidence="2" type="ORF">DC28_13540</name>
</gene>
<dbReference type="InterPro" id="IPR016147">
    <property type="entry name" value="Pili_assmbl_chaperone_N"/>
</dbReference>
<evidence type="ECO:0000259" key="1">
    <source>
        <dbReference type="Pfam" id="PF00345"/>
    </source>
</evidence>
<dbReference type="OrthoDB" id="370864at2"/>
<dbReference type="Gene3D" id="2.60.40.10">
    <property type="entry name" value="Immunoglobulins"/>
    <property type="match status" value="1"/>
</dbReference>
<proteinExistence type="predicted"/>
<dbReference type="eggNOG" id="COG3121">
    <property type="taxonomic scope" value="Bacteria"/>
</dbReference>
<dbReference type="InterPro" id="IPR050643">
    <property type="entry name" value="Periplasmic_pilus_chap"/>
</dbReference>
<evidence type="ECO:0000313" key="3">
    <source>
        <dbReference type="Proteomes" id="UP000029692"/>
    </source>
</evidence>
<organism evidence="2 3">
    <name type="scientific">Spirochaeta lutea</name>
    <dbReference type="NCBI Taxonomy" id="1480694"/>
    <lineage>
        <taxon>Bacteria</taxon>
        <taxon>Pseudomonadati</taxon>
        <taxon>Spirochaetota</taxon>
        <taxon>Spirochaetia</taxon>
        <taxon>Spirochaetales</taxon>
        <taxon>Spirochaetaceae</taxon>
        <taxon>Spirochaeta</taxon>
    </lineage>
</organism>